<evidence type="ECO:0000259" key="2">
    <source>
        <dbReference type="PROSITE" id="PS50975"/>
    </source>
</evidence>
<dbReference type="InterPro" id="IPR011761">
    <property type="entry name" value="ATP-grasp"/>
</dbReference>
<dbReference type="GO" id="GO:0046872">
    <property type="term" value="F:metal ion binding"/>
    <property type="evidence" value="ECO:0007669"/>
    <property type="project" value="InterPro"/>
</dbReference>
<comment type="caution">
    <text evidence="3">The sequence shown here is derived from an EMBL/GenBank/DDBJ whole genome shotgun (WGS) entry which is preliminary data.</text>
</comment>
<reference evidence="3" key="1">
    <citation type="journal article" date="2020" name="mSystems">
        <title>Genome- and Community-Level Interaction Insights into Carbon Utilization and Element Cycling Functions of Hydrothermarchaeota in Hydrothermal Sediment.</title>
        <authorList>
            <person name="Zhou Z."/>
            <person name="Liu Y."/>
            <person name="Xu W."/>
            <person name="Pan J."/>
            <person name="Luo Z.H."/>
            <person name="Li M."/>
        </authorList>
    </citation>
    <scope>NUCLEOTIDE SEQUENCE [LARGE SCALE GENOMIC DNA]</scope>
    <source>
        <strain evidence="3">SpSt-125</strain>
    </source>
</reference>
<dbReference type="Pfam" id="PF02655">
    <property type="entry name" value="ATP-grasp_3"/>
    <property type="match status" value="1"/>
</dbReference>
<sequence length="332" mass="36284">MVEVDPQNCIDNLERLSKDFDYVVVVAPPKELVEITRTLHAELLQPSPHLIEVLSNKYTAIQVLRECGISTPDTRLVNVYSDVVGEEMSLPVVVKPTLLTGAACVEVVRSPSELNRVVQGVAECSSEHEVVVQRFVEGVHGSVLAFYGSDESLLYSANLQLISSMDGKLRFFGGLTPLRNNVFKDSGRAIISKLKTCIPGLRGFVGVDVVWSGGEPFVVEVNPRPTTAIVSLAKLFQKLTQGIVENALLSDAVTYAGDVVTGYSYYVKAERGFTPFAELGEDIIVFPYSEKVIVVGEVKNPLQALDRVKSFVKNLVYDLGAVLLTEARIHVS</sequence>
<evidence type="ECO:0000313" key="3">
    <source>
        <dbReference type="EMBL" id="HEM67696.1"/>
    </source>
</evidence>
<accession>A0A7J2U4R5</accession>
<keyword evidence="1" id="KW-0067">ATP-binding</keyword>
<dbReference type="AlphaFoldDB" id="A0A7J2U4R5"/>
<dbReference type="GO" id="GO:0005524">
    <property type="term" value="F:ATP binding"/>
    <property type="evidence" value="ECO:0007669"/>
    <property type="project" value="UniProtKB-UniRule"/>
</dbReference>
<dbReference type="SUPFAM" id="SSF56059">
    <property type="entry name" value="Glutathione synthetase ATP-binding domain-like"/>
    <property type="match status" value="1"/>
</dbReference>
<dbReference type="InterPro" id="IPR003806">
    <property type="entry name" value="ATP-grasp_PylC-type"/>
</dbReference>
<keyword evidence="1" id="KW-0547">Nucleotide-binding</keyword>
<evidence type="ECO:0000256" key="1">
    <source>
        <dbReference type="PROSITE-ProRule" id="PRU00409"/>
    </source>
</evidence>
<proteinExistence type="predicted"/>
<dbReference type="Gene3D" id="2.30.36.100">
    <property type="match status" value="1"/>
</dbReference>
<dbReference type="PROSITE" id="PS50975">
    <property type="entry name" value="ATP_GRASP"/>
    <property type="match status" value="1"/>
</dbReference>
<dbReference type="GO" id="GO:0016879">
    <property type="term" value="F:ligase activity, forming carbon-nitrogen bonds"/>
    <property type="evidence" value="ECO:0007669"/>
    <property type="project" value="TreeGrafter"/>
</dbReference>
<organism evidence="3">
    <name type="scientific">Ignisphaera aggregans</name>
    <dbReference type="NCBI Taxonomy" id="334771"/>
    <lineage>
        <taxon>Archaea</taxon>
        <taxon>Thermoproteota</taxon>
        <taxon>Thermoprotei</taxon>
        <taxon>Desulfurococcales</taxon>
        <taxon>Desulfurococcaceae</taxon>
        <taxon>Ignisphaera</taxon>
    </lineage>
</organism>
<feature type="domain" description="ATP-grasp" evidence="2">
    <location>
        <begin position="61"/>
        <end position="254"/>
    </location>
</feature>
<gene>
    <name evidence="3" type="ORF">ENO26_09090</name>
</gene>
<dbReference type="Gene3D" id="3.30.470.20">
    <property type="entry name" value="ATP-grasp fold, B domain"/>
    <property type="match status" value="1"/>
</dbReference>
<dbReference type="PANTHER" id="PTHR21621">
    <property type="entry name" value="RIBOSOMAL PROTEIN S6 MODIFICATION PROTEIN"/>
    <property type="match status" value="1"/>
</dbReference>
<protein>
    <submittedName>
        <fullName evidence="3">ATP-grasp domain-containing protein</fullName>
    </submittedName>
</protein>
<dbReference type="PANTHER" id="PTHR21621:SF0">
    <property type="entry name" value="BETA-CITRYLGLUTAMATE SYNTHASE B-RELATED"/>
    <property type="match status" value="1"/>
</dbReference>
<dbReference type="GO" id="GO:0005737">
    <property type="term" value="C:cytoplasm"/>
    <property type="evidence" value="ECO:0007669"/>
    <property type="project" value="TreeGrafter"/>
</dbReference>
<dbReference type="EMBL" id="DSEU01000062">
    <property type="protein sequence ID" value="HEM67696.1"/>
    <property type="molecule type" value="Genomic_DNA"/>
</dbReference>
<name>A0A7J2U4R5_9CREN</name>